<gene>
    <name evidence="2" type="ORF">Back11_56500</name>
</gene>
<reference evidence="2 3" key="1">
    <citation type="submission" date="2018-11" db="EMBL/GenBank/DDBJ databases">
        <title>Complete genome sequence of Paenibacillus baekrokdamisoli strain KCTC 33723.</title>
        <authorList>
            <person name="Kang S.W."/>
            <person name="Lee K.C."/>
            <person name="Kim K.K."/>
            <person name="Kim J.S."/>
            <person name="Kim D.S."/>
            <person name="Ko S.H."/>
            <person name="Yang S.H."/>
            <person name="Lee J.S."/>
        </authorList>
    </citation>
    <scope>NUCLEOTIDE SEQUENCE [LARGE SCALE GENOMIC DNA]</scope>
    <source>
        <strain evidence="2 3">KCTC 33723</strain>
    </source>
</reference>
<evidence type="ECO:0000259" key="1">
    <source>
        <dbReference type="PROSITE" id="PS51819"/>
    </source>
</evidence>
<organism evidence="2 3">
    <name type="scientific">Paenibacillus baekrokdamisoli</name>
    <dbReference type="NCBI Taxonomy" id="1712516"/>
    <lineage>
        <taxon>Bacteria</taxon>
        <taxon>Bacillati</taxon>
        <taxon>Bacillota</taxon>
        <taxon>Bacilli</taxon>
        <taxon>Bacillales</taxon>
        <taxon>Paenibacillaceae</taxon>
        <taxon>Paenibacillus</taxon>
    </lineage>
</organism>
<accession>A0A3G9J7K5</accession>
<dbReference type="AlphaFoldDB" id="A0A3G9J7K5"/>
<dbReference type="KEGG" id="pbk:Back11_56500"/>
<feature type="domain" description="VOC" evidence="1">
    <location>
        <begin position="1"/>
        <end position="58"/>
    </location>
</feature>
<proteinExistence type="predicted"/>
<dbReference type="InterPro" id="IPR037523">
    <property type="entry name" value="VOC_core"/>
</dbReference>
<name>A0A3G9J7K5_9BACL</name>
<dbReference type="PROSITE" id="PS51819">
    <property type="entry name" value="VOC"/>
    <property type="match status" value="1"/>
</dbReference>
<dbReference type="Proteomes" id="UP000275368">
    <property type="component" value="Chromosome"/>
</dbReference>
<sequence length="73" mass="8722">MNYTHITFTVKSEDFNSIVKKLEDIVINILLGRKRDERDERSVYFTDPDGHKFGFHTGTLRDRLSYYKTINHK</sequence>
<keyword evidence="3" id="KW-1185">Reference proteome</keyword>
<protein>
    <recommendedName>
        <fullName evidence="1">VOC domain-containing protein</fullName>
    </recommendedName>
</protein>
<dbReference type="InterPro" id="IPR029068">
    <property type="entry name" value="Glyas_Bleomycin-R_OHBP_Dase"/>
</dbReference>
<evidence type="ECO:0000313" key="3">
    <source>
        <dbReference type="Proteomes" id="UP000275368"/>
    </source>
</evidence>
<dbReference type="SUPFAM" id="SSF54593">
    <property type="entry name" value="Glyoxalase/Bleomycin resistance protein/Dihydroxybiphenyl dioxygenase"/>
    <property type="match status" value="1"/>
</dbReference>
<dbReference type="EMBL" id="AP019308">
    <property type="protein sequence ID" value="BBH24305.1"/>
    <property type="molecule type" value="Genomic_DNA"/>
</dbReference>
<evidence type="ECO:0000313" key="2">
    <source>
        <dbReference type="EMBL" id="BBH24305.1"/>
    </source>
</evidence>
<dbReference type="Gene3D" id="3.10.180.10">
    <property type="entry name" value="2,3-Dihydroxybiphenyl 1,2-Dioxygenase, domain 1"/>
    <property type="match status" value="1"/>
</dbReference>